<evidence type="ECO:0000259" key="1">
    <source>
        <dbReference type="Pfam" id="PF03479"/>
    </source>
</evidence>
<reference evidence="3" key="1">
    <citation type="submission" date="2017-06" db="EMBL/GenBank/DDBJ databases">
        <authorList>
            <person name="Varghese N."/>
            <person name="Submissions S."/>
        </authorList>
    </citation>
    <scope>NUCLEOTIDE SEQUENCE [LARGE SCALE GENOMIC DNA]</scope>
    <source>
        <strain evidence="3">DSM 26170</strain>
    </source>
</reference>
<feature type="domain" description="PPC" evidence="1">
    <location>
        <begin position="175"/>
        <end position="253"/>
    </location>
</feature>
<evidence type="ECO:0000313" key="2">
    <source>
        <dbReference type="EMBL" id="SNR32815.1"/>
    </source>
</evidence>
<name>A0A238VEJ0_9RHOB</name>
<dbReference type="EMBL" id="FZNM01000002">
    <property type="protein sequence ID" value="SNR32815.1"/>
    <property type="molecule type" value="Genomic_DNA"/>
</dbReference>
<sequence>MSRSAIQGRMIHPGPRAAERAVAVRADLRPVSGVLPAGRTVMDGVGALFAAHGCKGGVVRLDGVTCAPLRFVLPAPSTDGVHAAWYSDTHAPDGPVRIGRATATVGWKDGAPFLHCHGTWAGTMGHLLPFDSILAADAAVHGLGAPDAWFEALPDPETAFTLFTPQGTGSGTGLLARIAPGEDAVMAIEALAARHGIAHARLYGVGSIDHIRFTDGSRMDCHATELRLDDAVLTQGRATVPIEVVDIAGTIMRGTLERGGNPVGVTLELIVETEGTDE</sequence>
<dbReference type="SUPFAM" id="SSF117856">
    <property type="entry name" value="AF0104/ALDC/Ptd012-like"/>
    <property type="match status" value="2"/>
</dbReference>
<organism evidence="2 3">
    <name type="scientific">Paracoccus sediminis</name>
    <dbReference type="NCBI Taxonomy" id="1214787"/>
    <lineage>
        <taxon>Bacteria</taxon>
        <taxon>Pseudomonadati</taxon>
        <taxon>Pseudomonadota</taxon>
        <taxon>Alphaproteobacteria</taxon>
        <taxon>Rhodobacterales</taxon>
        <taxon>Paracoccaceae</taxon>
        <taxon>Paracoccus</taxon>
    </lineage>
</organism>
<dbReference type="Gene3D" id="3.30.1330.80">
    <property type="entry name" value="Hypothetical protein, similar to alpha- acetolactate decarboxylase, domain 2"/>
    <property type="match status" value="2"/>
</dbReference>
<dbReference type="RefSeq" id="WP_242626515.1">
    <property type="nucleotide sequence ID" value="NZ_FZNM01000002.1"/>
</dbReference>
<dbReference type="InterPro" id="IPR005175">
    <property type="entry name" value="PPC_dom"/>
</dbReference>
<proteinExistence type="predicted"/>
<protein>
    <recommendedName>
        <fullName evidence="1">PPC domain-containing protein</fullName>
    </recommendedName>
</protein>
<dbReference type="AlphaFoldDB" id="A0A238VEJ0"/>
<dbReference type="Pfam" id="PF03479">
    <property type="entry name" value="PCC"/>
    <property type="match status" value="1"/>
</dbReference>
<evidence type="ECO:0000313" key="3">
    <source>
        <dbReference type="Proteomes" id="UP000198409"/>
    </source>
</evidence>
<accession>A0A238VEJ0</accession>
<gene>
    <name evidence="2" type="ORF">SAMN06265378_102106</name>
</gene>
<dbReference type="Proteomes" id="UP000198409">
    <property type="component" value="Unassembled WGS sequence"/>
</dbReference>